<gene>
    <name evidence="2" type="ORF">Pth03_75330</name>
</gene>
<keyword evidence="3" id="KW-1185">Reference proteome</keyword>
<protein>
    <submittedName>
        <fullName evidence="2">Uncharacterized protein</fullName>
    </submittedName>
</protein>
<dbReference type="Proteomes" id="UP000605992">
    <property type="component" value="Unassembled WGS sequence"/>
</dbReference>
<evidence type="ECO:0000313" key="2">
    <source>
        <dbReference type="EMBL" id="GII59144.1"/>
    </source>
</evidence>
<dbReference type="AlphaFoldDB" id="A0A8J4DEB9"/>
<evidence type="ECO:0000313" key="3">
    <source>
        <dbReference type="Proteomes" id="UP000605992"/>
    </source>
</evidence>
<proteinExistence type="predicted"/>
<name>A0A8J4DEB9_9ACTN</name>
<accession>A0A8J4DEB9</accession>
<feature type="region of interest" description="Disordered" evidence="1">
    <location>
        <begin position="1"/>
        <end position="71"/>
    </location>
</feature>
<dbReference type="EMBL" id="BOOR01000078">
    <property type="protein sequence ID" value="GII59144.1"/>
    <property type="molecule type" value="Genomic_DNA"/>
</dbReference>
<sequence length="104" mass="11401">MVNADLGETQERAGPLHAHLGIRPQVDDMPQLELSDQPRDVASAEPLKVVGSQDPPEPRGRTVGGGETSEVSHIDSTVENYPTLFVVHHLREYPEVCDGRVIPR</sequence>
<organism evidence="2 3">
    <name type="scientific">Planotetraspora thailandica</name>
    <dbReference type="NCBI Taxonomy" id="487172"/>
    <lineage>
        <taxon>Bacteria</taxon>
        <taxon>Bacillati</taxon>
        <taxon>Actinomycetota</taxon>
        <taxon>Actinomycetes</taxon>
        <taxon>Streptosporangiales</taxon>
        <taxon>Streptosporangiaceae</taxon>
        <taxon>Planotetraspora</taxon>
    </lineage>
</organism>
<comment type="caution">
    <text evidence="2">The sequence shown here is derived from an EMBL/GenBank/DDBJ whole genome shotgun (WGS) entry which is preliminary data.</text>
</comment>
<evidence type="ECO:0000256" key="1">
    <source>
        <dbReference type="SAM" id="MobiDB-lite"/>
    </source>
</evidence>
<reference evidence="2" key="1">
    <citation type="submission" date="2021-01" db="EMBL/GenBank/DDBJ databases">
        <title>Whole genome shotgun sequence of Planotetraspora thailandica NBRC 104271.</title>
        <authorList>
            <person name="Komaki H."/>
            <person name="Tamura T."/>
        </authorList>
    </citation>
    <scope>NUCLEOTIDE SEQUENCE</scope>
    <source>
        <strain evidence="2">NBRC 104271</strain>
    </source>
</reference>